<feature type="domain" description="Nephrocystin 3-like N-terminal" evidence="3">
    <location>
        <begin position="278"/>
        <end position="439"/>
    </location>
</feature>
<sequence>MRLLHFKNGELSLTDDMYNDGVIPPYAILSHRWGDEEVSFEEMTNGRGKTKAGYDKILFCAQQAAADGLQHCWVDSCCINKSNSAELTEAINSMFRWYQNAERCYVYLADVSGSSHDRSWESAFRKSKWFTRGWTLQELIAPSNVVFYSKEKEYLGNKQSLEGQLHETTRLPIPALRNQPLSNFSMEERFSWAALRQTGLEEDMAYCLLGIFEINMPLLYGEGKIKAMARLRKMAEHAIEGPSGALLQQKLSGLRQWLEVPDPSAIPSKAIKARVQNTDHWILKNTAYNNWKNDPASVLWLWGKPGSGKTVVSTTVLEDVLQRCDRSLGGVCAHFYFNYKDNHEEGPELMLRSLIGQLSKYCVQMPGCFDWLFALRERMGPRPLHEFVEVLQELILEFPQVFILIEGLDECLQRPELLSVLLPIITRQSPNLHLLMISRHDMEFQDFLESFSNKENTARLEIGPHHQDIRQYIRHRLSSESRFRKWAGDAELRQEIEDHLVEKTDGQ</sequence>
<accession>A0A9W8XLT4</accession>
<dbReference type="Pfam" id="PF06985">
    <property type="entry name" value="HET"/>
    <property type="match status" value="1"/>
</dbReference>
<name>A0A9W8XLT4_9PLEO</name>
<feature type="domain" description="Heterokaryon incompatibility" evidence="2">
    <location>
        <begin position="26"/>
        <end position="114"/>
    </location>
</feature>
<keyword evidence="5" id="KW-1185">Reference proteome</keyword>
<dbReference type="Pfam" id="PF24883">
    <property type="entry name" value="NPHP3_N"/>
    <property type="match status" value="1"/>
</dbReference>
<evidence type="ECO:0008006" key="6">
    <source>
        <dbReference type="Google" id="ProtNLM"/>
    </source>
</evidence>
<gene>
    <name evidence="4" type="ORF">N0V89_005218</name>
</gene>
<dbReference type="Gene3D" id="3.40.50.300">
    <property type="entry name" value="P-loop containing nucleotide triphosphate hydrolases"/>
    <property type="match status" value="1"/>
</dbReference>
<evidence type="ECO:0000256" key="1">
    <source>
        <dbReference type="ARBA" id="ARBA00022737"/>
    </source>
</evidence>
<protein>
    <recommendedName>
        <fullName evidence="6">HET-domain-containing protein</fullName>
    </recommendedName>
</protein>
<proteinExistence type="predicted"/>
<evidence type="ECO:0000259" key="2">
    <source>
        <dbReference type="Pfam" id="PF06985"/>
    </source>
</evidence>
<evidence type="ECO:0000313" key="5">
    <source>
        <dbReference type="Proteomes" id="UP001140513"/>
    </source>
</evidence>
<dbReference type="InterPro" id="IPR010730">
    <property type="entry name" value="HET"/>
</dbReference>
<dbReference type="InterPro" id="IPR027417">
    <property type="entry name" value="P-loop_NTPase"/>
</dbReference>
<evidence type="ECO:0000313" key="4">
    <source>
        <dbReference type="EMBL" id="KAJ4353488.1"/>
    </source>
</evidence>
<dbReference type="PANTHER" id="PTHR10622:SF10">
    <property type="entry name" value="HET DOMAIN-CONTAINING PROTEIN"/>
    <property type="match status" value="1"/>
</dbReference>
<dbReference type="GeneID" id="80908748"/>
<dbReference type="AlphaFoldDB" id="A0A9W8XLT4"/>
<reference evidence="4" key="1">
    <citation type="submission" date="2022-10" db="EMBL/GenBank/DDBJ databases">
        <title>Tapping the CABI collections for fungal endophytes: first genome assemblies for Collariella, Neodidymelliopsis, Ascochyta clinopodiicola, Didymella pomorum, Didymosphaeria variabile, Neocosmospora piperis and Neocucurbitaria cava.</title>
        <authorList>
            <person name="Hill R."/>
        </authorList>
    </citation>
    <scope>NUCLEOTIDE SEQUENCE</scope>
    <source>
        <strain evidence="4">IMI 356815</strain>
    </source>
</reference>
<dbReference type="Proteomes" id="UP001140513">
    <property type="component" value="Unassembled WGS sequence"/>
</dbReference>
<dbReference type="PANTHER" id="PTHR10622">
    <property type="entry name" value="HET DOMAIN-CONTAINING PROTEIN"/>
    <property type="match status" value="1"/>
</dbReference>
<dbReference type="OrthoDB" id="1577640at2759"/>
<dbReference type="RefSeq" id="XP_056071262.1">
    <property type="nucleotide sequence ID" value="XM_056213995.1"/>
</dbReference>
<dbReference type="EMBL" id="JAPEUX010000004">
    <property type="protein sequence ID" value="KAJ4353488.1"/>
    <property type="molecule type" value="Genomic_DNA"/>
</dbReference>
<evidence type="ECO:0000259" key="3">
    <source>
        <dbReference type="Pfam" id="PF24883"/>
    </source>
</evidence>
<dbReference type="SUPFAM" id="SSF52540">
    <property type="entry name" value="P-loop containing nucleoside triphosphate hydrolases"/>
    <property type="match status" value="1"/>
</dbReference>
<comment type="caution">
    <text evidence="4">The sequence shown here is derived from an EMBL/GenBank/DDBJ whole genome shotgun (WGS) entry which is preliminary data.</text>
</comment>
<organism evidence="4 5">
    <name type="scientific">Didymosphaeria variabile</name>
    <dbReference type="NCBI Taxonomy" id="1932322"/>
    <lineage>
        <taxon>Eukaryota</taxon>
        <taxon>Fungi</taxon>
        <taxon>Dikarya</taxon>
        <taxon>Ascomycota</taxon>
        <taxon>Pezizomycotina</taxon>
        <taxon>Dothideomycetes</taxon>
        <taxon>Pleosporomycetidae</taxon>
        <taxon>Pleosporales</taxon>
        <taxon>Massarineae</taxon>
        <taxon>Didymosphaeriaceae</taxon>
        <taxon>Didymosphaeria</taxon>
    </lineage>
</organism>
<keyword evidence="1" id="KW-0677">Repeat</keyword>
<dbReference type="InterPro" id="IPR056884">
    <property type="entry name" value="NPHP3-like_N"/>
</dbReference>